<proteinExistence type="predicted"/>
<dbReference type="EMBL" id="BAAAVT010000001">
    <property type="protein sequence ID" value="GAA3050650.1"/>
    <property type="molecule type" value="Genomic_DNA"/>
</dbReference>
<dbReference type="Pfam" id="PF07510">
    <property type="entry name" value="GmrSD_C"/>
    <property type="match status" value="1"/>
</dbReference>
<dbReference type="InterPro" id="IPR004919">
    <property type="entry name" value="GmrSD_N"/>
</dbReference>
<evidence type="ECO:0000259" key="2">
    <source>
        <dbReference type="Pfam" id="PF07510"/>
    </source>
</evidence>
<evidence type="ECO:0000313" key="4">
    <source>
        <dbReference type="Proteomes" id="UP001500236"/>
    </source>
</evidence>
<dbReference type="Proteomes" id="UP001500236">
    <property type="component" value="Unassembled WGS sequence"/>
</dbReference>
<dbReference type="RefSeq" id="WP_344683642.1">
    <property type="nucleotide sequence ID" value="NZ_BAAAVT010000001.1"/>
</dbReference>
<evidence type="ECO:0000259" key="1">
    <source>
        <dbReference type="Pfam" id="PF03235"/>
    </source>
</evidence>
<keyword evidence="4" id="KW-1185">Reference proteome</keyword>
<evidence type="ECO:0000313" key="3">
    <source>
        <dbReference type="EMBL" id="GAA3050650.1"/>
    </source>
</evidence>
<dbReference type="PANTHER" id="PTHR35149">
    <property type="entry name" value="SLL5132 PROTEIN"/>
    <property type="match status" value="1"/>
</dbReference>
<dbReference type="PANTHER" id="PTHR35149:SF2">
    <property type="entry name" value="DUF262 DOMAIN-CONTAINING PROTEIN"/>
    <property type="match status" value="1"/>
</dbReference>
<protein>
    <submittedName>
        <fullName evidence="3">DUF262 domain-containing protein</fullName>
    </submittedName>
</protein>
<dbReference type="Pfam" id="PF03235">
    <property type="entry name" value="GmrSD_N"/>
    <property type="match status" value="1"/>
</dbReference>
<sequence>MSSITPHYRTVRQLLQSRSFSIDEYQREYKWGQANIEELVTDLQTTFEANYRPGDTPKDASAYGEYFLGSIIVTQRGTRSYLVDGQQRVTSLTLLLIHLFRTAREQGLRVASSIEPLIYSDDYGDEKFNLDITERLPALRALFHGEEFDPDGKDESIQTLVARYRDIEALDLEEDLGDALEPFIYWLLGNVGLIEISTDTDRHAYAIFETMNDRGRPLSPVDMLKAYLLGAIDDADRRAHANQQWKRTIHELISWGEEPNPERDASFIKAWLRAQYAETIRERKSGARDQDWELIGTTFHRWVRDHAARLGVGTGERNLRMITEEVPFFSRAYQLILDAGATYTPGLEAVYYNAHNQFTWQPTVLLASLGTHDDDETVRRKIGATATYLDIWLMRRAANYIMVNYSSVSYAMFLLCQEIRGLSLPELVDTLQRKLAQDAEEVSFAGSARKGRRGISELRVNQFSRRYIYHLLARLTAYVEKESGRPDPFPHLVDRSQRNPWDIEHIWPHDVAQYADQFDSEQEFLDARDHVAGLVLLPADVNRSYQDQPFEVKAPHYAKQNLYAASLTESAYTHQPQFTGFVARSELNFRPYESFGRAEQLERRELVEKLVDRVWSPERVGEFV</sequence>
<feature type="domain" description="GmrSD restriction endonucleases C-terminal" evidence="2">
    <location>
        <begin position="470"/>
        <end position="565"/>
    </location>
</feature>
<feature type="domain" description="GmrSD restriction endonucleases N-terminal" evidence="1">
    <location>
        <begin position="12"/>
        <end position="229"/>
    </location>
</feature>
<reference evidence="4" key="1">
    <citation type="journal article" date="2019" name="Int. J. Syst. Evol. Microbiol.">
        <title>The Global Catalogue of Microorganisms (GCM) 10K type strain sequencing project: providing services to taxonomists for standard genome sequencing and annotation.</title>
        <authorList>
            <consortium name="The Broad Institute Genomics Platform"/>
            <consortium name="The Broad Institute Genome Sequencing Center for Infectious Disease"/>
            <person name="Wu L."/>
            <person name="Ma J."/>
        </authorList>
    </citation>
    <scope>NUCLEOTIDE SEQUENCE [LARGE SCALE GENOMIC DNA]</scope>
    <source>
        <strain evidence="4">JCM 14309</strain>
    </source>
</reference>
<comment type="caution">
    <text evidence="3">The sequence shown here is derived from an EMBL/GenBank/DDBJ whole genome shotgun (WGS) entry which is preliminary data.</text>
</comment>
<accession>A0ABP6LLL7</accession>
<dbReference type="InterPro" id="IPR011089">
    <property type="entry name" value="GmrSD_C"/>
</dbReference>
<name>A0ABP6LLL7_9MICC</name>
<organism evidence="3 4">
    <name type="scientific">Nesterenkonia aethiopica</name>
    <dbReference type="NCBI Taxonomy" id="269144"/>
    <lineage>
        <taxon>Bacteria</taxon>
        <taxon>Bacillati</taxon>
        <taxon>Actinomycetota</taxon>
        <taxon>Actinomycetes</taxon>
        <taxon>Micrococcales</taxon>
        <taxon>Micrococcaceae</taxon>
        <taxon>Nesterenkonia</taxon>
    </lineage>
</organism>
<gene>
    <name evidence="3" type="ORF">GCM10010529_00880</name>
</gene>